<dbReference type="InterPro" id="IPR002937">
    <property type="entry name" value="Amino_oxidase"/>
</dbReference>
<reference evidence="2 3" key="1">
    <citation type="submission" date="2021-11" db="EMBL/GenBank/DDBJ databases">
        <title>Draft genome sequence of Actinomycetospora sp. SF1 isolated from the rhizosphere soil.</title>
        <authorList>
            <person name="Duangmal K."/>
            <person name="Chantavorakit T."/>
        </authorList>
    </citation>
    <scope>NUCLEOTIDE SEQUENCE [LARGE SCALE GENOMIC DNA]</scope>
    <source>
        <strain evidence="2 3">TBRC 5722</strain>
    </source>
</reference>
<dbReference type="PANTHER" id="PTHR42923">
    <property type="entry name" value="PROTOPORPHYRINOGEN OXIDASE"/>
    <property type="match status" value="1"/>
</dbReference>
<dbReference type="Gene3D" id="3.90.660.20">
    <property type="entry name" value="Protoporphyrinogen oxidase, mitochondrial, domain 2"/>
    <property type="match status" value="1"/>
</dbReference>
<dbReference type="Proteomes" id="UP001199469">
    <property type="component" value="Unassembled WGS sequence"/>
</dbReference>
<dbReference type="PRINTS" id="PR00419">
    <property type="entry name" value="ADXRDTASE"/>
</dbReference>
<evidence type="ECO:0000313" key="3">
    <source>
        <dbReference type="Proteomes" id="UP001199469"/>
    </source>
</evidence>
<protein>
    <submittedName>
        <fullName evidence="2">FAD-dependent oxidoreductase</fullName>
    </submittedName>
</protein>
<dbReference type="SUPFAM" id="SSF51905">
    <property type="entry name" value="FAD/NAD(P)-binding domain"/>
    <property type="match status" value="1"/>
</dbReference>
<dbReference type="EMBL" id="JAJNDB010000002">
    <property type="protein sequence ID" value="MCD2194555.1"/>
    <property type="molecule type" value="Genomic_DNA"/>
</dbReference>
<dbReference type="Pfam" id="PF01593">
    <property type="entry name" value="Amino_oxidase"/>
    <property type="match status" value="1"/>
</dbReference>
<comment type="caution">
    <text evidence="2">The sequence shown here is derived from an EMBL/GenBank/DDBJ whole genome shotgun (WGS) entry which is preliminary data.</text>
</comment>
<dbReference type="InterPro" id="IPR050464">
    <property type="entry name" value="Zeta_carotene_desat/Oxidored"/>
</dbReference>
<proteinExistence type="predicted"/>
<dbReference type="Gene3D" id="3.50.50.60">
    <property type="entry name" value="FAD/NAD(P)-binding domain"/>
    <property type="match status" value="1"/>
</dbReference>
<evidence type="ECO:0000313" key="2">
    <source>
        <dbReference type="EMBL" id="MCD2194555.1"/>
    </source>
</evidence>
<organism evidence="2 3">
    <name type="scientific">Actinomycetospora endophytica</name>
    <dbReference type="NCBI Taxonomy" id="2291215"/>
    <lineage>
        <taxon>Bacteria</taxon>
        <taxon>Bacillati</taxon>
        <taxon>Actinomycetota</taxon>
        <taxon>Actinomycetes</taxon>
        <taxon>Pseudonocardiales</taxon>
        <taxon>Pseudonocardiaceae</taxon>
        <taxon>Actinomycetospora</taxon>
    </lineage>
</organism>
<accession>A0ABS8PAL0</accession>
<keyword evidence="3" id="KW-1185">Reference proteome</keyword>
<dbReference type="InterPro" id="IPR036188">
    <property type="entry name" value="FAD/NAD-bd_sf"/>
</dbReference>
<dbReference type="SUPFAM" id="SSF54373">
    <property type="entry name" value="FAD-linked reductases, C-terminal domain"/>
    <property type="match status" value="1"/>
</dbReference>
<feature type="domain" description="Amine oxidase" evidence="1">
    <location>
        <begin position="22"/>
        <end position="445"/>
    </location>
</feature>
<gene>
    <name evidence="2" type="ORF">LQ327_14375</name>
</gene>
<evidence type="ECO:0000259" key="1">
    <source>
        <dbReference type="Pfam" id="PF01593"/>
    </source>
</evidence>
<sequence>MSGSMHDVSDRGPVFVIGAGPSGLAATWRLREAGHEVIVLEERDRVGGQLLTVERDGFLIECGTVILPEAYDSVMRLVRDAGMADELQVGNSLMGFMRDSELHYLRADRLALDAARTRLLSLRSKLAVGRLALDAARLRRALSYDDLSAGAVYDAETPEQYARRRGLDGELYDYLIEPTIRGGAGVPGDVISLVEFFFLWQKVLGSKLYAFERGYSSFTERLATAASEVRLGCRVSEVVHDGDGVRVTWSGPDGERTERGAGAIVTAMGNRVPDLVPELAPERAEFLRDLDYTATMSINLALSDVPDCPASFVVVPRPVHDGMFAIILEHNKAPGRTPARKGLVSLFMMNQWALDHWDLTDEEILAEVLPVAEQALPGVSGMVEFSQVNRWFPVLVYSHPGLYRKLGAFHAARDRSSRIHLGGSFTSSGNVNTATTAGERAARELMAAMRSRTPVRATR</sequence>
<dbReference type="RefSeq" id="WP_230734624.1">
    <property type="nucleotide sequence ID" value="NZ_JAJNDB010000002.1"/>
</dbReference>
<dbReference type="PANTHER" id="PTHR42923:SF3">
    <property type="entry name" value="PROTOPORPHYRINOGEN OXIDASE"/>
    <property type="match status" value="1"/>
</dbReference>
<dbReference type="Gene3D" id="1.10.3110.10">
    <property type="entry name" value="protoporphyrinogen ix oxidase, domain 3"/>
    <property type="match status" value="1"/>
</dbReference>
<name>A0ABS8PAL0_9PSEU</name>